<accession>E1K0L5</accession>
<dbReference type="STRING" id="596151.DesfrDRAFT_3415"/>
<evidence type="ECO:0000256" key="5">
    <source>
        <dbReference type="SAM" id="MobiDB-lite"/>
    </source>
</evidence>
<protein>
    <submittedName>
        <fullName evidence="6">TPR repeat-containing protein</fullName>
    </submittedName>
</protein>
<feature type="compositionally biased region" description="Pro residues" evidence="5">
    <location>
        <begin position="61"/>
        <end position="73"/>
    </location>
</feature>
<name>E1K0L5_SOLFR</name>
<evidence type="ECO:0000256" key="3">
    <source>
        <dbReference type="PROSITE-ProRule" id="PRU00339"/>
    </source>
</evidence>
<keyword evidence="1" id="KW-0677">Repeat</keyword>
<dbReference type="PROSITE" id="PS50005">
    <property type="entry name" value="TPR"/>
    <property type="match status" value="1"/>
</dbReference>
<feature type="region of interest" description="Disordered" evidence="5">
    <location>
        <begin position="57"/>
        <end position="77"/>
    </location>
</feature>
<dbReference type="PANTHER" id="PTHR44858">
    <property type="entry name" value="TETRATRICOPEPTIDE REPEAT PROTEIN 6"/>
    <property type="match status" value="1"/>
</dbReference>
<gene>
    <name evidence="6" type="ORF">DesfrDRAFT_3415</name>
</gene>
<dbReference type="PANTHER" id="PTHR44858:SF1">
    <property type="entry name" value="UDP-N-ACETYLGLUCOSAMINE--PEPTIDE N-ACETYLGLUCOSAMINYLTRANSFERASE SPINDLY-RELATED"/>
    <property type="match status" value="1"/>
</dbReference>
<comment type="caution">
    <text evidence="6">The sequence shown here is derived from an EMBL/GenBank/DDBJ whole genome shotgun (WGS) entry which is preliminary data.</text>
</comment>
<keyword evidence="7" id="KW-1185">Reference proteome</keyword>
<feature type="coiled-coil region" evidence="4">
    <location>
        <begin position="637"/>
        <end position="664"/>
    </location>
</feature>
<dbReference type="Gene3D" id="1.25.40.10">
    <property type="entry name" value="Tetratricopeptide repeat domain"/>
    <property type="match status" value="4"/>
</dbReference>
<reference evidence="6 7" key="1">
    <citation type="submission" date="2010-08" db="EMBL/GenBank/DDBJ databases">
        <title>The draft genome of Desulfovibrio fructosovorans JJ.</title>
        <authorList>
            <consortium name="US DOE Joint Genome Institute (JGI-PGF)"/>
            <person name="Lucas S."/>
            <person name="Copeland A."/>
            <person name="Lapidus A."/>
            <person name="Cheng J.-F."/>
            <person name="Bruce D."/>
            <person name="Goodwin L."/>
            <person name="Pitluck S."/>
            <person name="Land M.L."/>
            <person name="Hauser L."/>
            <person name="Chang Y.-J."/>
            <person name="Jeffries C."/>
            <person name="Wall J.D."/>
            <person name="Stahl D.A."/>
            <person name="Arkin A.P."/>
            <person name="Dehal P."/>
            <person name="Stolyar S.M."/>
            <person name="Hazen T.C."/>
            <person name="Woyke T.J."/>
        </authorList>
    </citation>
    <scope>NUCLEOTIDE SEQUENCE [LARGE SCALE GENOMIC DNA]</scope>
    <source>
        <strain evidence="6 7">JJ</strain>
    </source>
</reference>
<dbReference type="Proteomes" id="UP000006250">
    <property type="component" value="Unassembled WGS sequence"/>
</dbReference>
<dbReference type="Pfam" id="PF00515">
    <property type="entry name" value="TPR_1"/>
    <property type="match status" value="1"/>
</dbReference>
<evidence type="ECO:0000256" key="2">
    <source>
        <dbReference type="ARBA" id="ARBA00022803"/>
    </source>
</evidence>
<dbReference type="EMBL" id="AECZ01000031">
    <property type="protein sequence ID" value="EFL49867.1"/>
    <property type="molecule type" value="Genomic_DNA"/>
</dbReference>
<keyword evidence="2 3" id="KW-0802">TPR repeat</keyword>
<dbReference type="eggNOG" id="COG4932">
    <property type="taxonomic scope" value="Bacteria"/>
</dbReference>
<dbReference type="eggNOG" id="COG0457">
    <property type="taxonomic scope" value="Bacteria"/>
</dbReference>
<evidence type="ECO:0000313" key="6">
    <source>
        <dbReference type="EMBL" id="EFL49867.1"/>
    </source>
</evidence>
<sequence>MLLYPWKTQGSAIVKALVTKFRPVRLVRLLLVLLVIAPCWFVAAATDALATDAAQAAVREPQPPQADPLPPVAPGEETDAAHGFRVELVKSAPSAGTMRVGGAASFAARIFDGERELDRGDYVCRWRSDTEARFLETEGPFTNTAVFLRPGRQRVWVEVVPRSGPSEGLAAVSVPVELDVAQPAFSLGVRPSSPLVGEETTVVIRDFPVHDGVEFRWDPLPASAKLVRVGERSLTFYPTAAGEVPVHVSATAGAGAGDTADLGAATVRVRAREYAVAVADKGLTGPPATVWREGEGPVAASGVAVRQNVRLLARISPSPHNPPLAYAWSLCPGARARGGTDGREIEASRDAVGPCKASVEIRDARGLLLGRGEGGFTVAVSQEELDAAVANARETDRLTRAAADAWDAGDAAGALEAAGRAVRKNPRDAPALTAYDRISRDKARLDDTLAKADAALGMDDFGEVAAMLGEAAKICPRAEAIGAMRQAAVARRETLDRVARLLAAARDKWDAGAVDGALKLTGQALSLDPNHAAAKAERERMVADRDRLIAALKQSTSYLAAKRFDSAGEALAEARAICPRFPAIAELTRAIAARKDKAWRMDERLARARDQWNAGDADGALATLTEAARLDPEHAGAAATKRKLAQAREHLGAAEDRAEAALDAGKIDAAKAALSAASGINPRHERLKQLQAALAHRVDRDRRVAGLAAEAERRNAAGDTDGAILALNDLIALVPDNAKATATRDALVRARDAANEALSRAKDALASGRYDLALGAVAEAEKANPKLPALAGWRDKIQAARKRAEAVAASRLATAEKLFAQKDIPGADAALRAAREAGPLPSALAGKARDLSRRIEAGLARQAAARREQANRVRTTAQTADADRRARCAAIGRQAAAKRSGGDHAGAIRDYQSLLNLCPDTCQAYNNVGASLFSLGYAAESLPWFDEAVKCAPDERLYRDNAALTQKRLAQSRQPDPEKAATCKAAFETAESRRVGGDLSGAMEGYRRVVATCPDFCAAYNNMGLALHKLGRTAQALPLFERALRCNPKENLFKDNYELTAKRLRTAERRP</sequence>
<dbReference type="InterPro" id="IPR011990">
    <property type="entry name" value="TPR-like_helical_dom_sf"/>
</dbReference>
<keyword evidence="4" id="KW-0175">Coiled coil</keyword>
<evidence type="ECO:0000256" key="1">
    <source>
        <dbReference type="ARBA" id="ARBA00022737"/>
    </source>
</evidence>
<evidence type="ECO:0000256" key="4">
    <source>
        <dbReference type="SAM" id="Coils"/>
    </source>
</evidence>
<dbReference type="AlphaFoldDB" id="E1K0L5"/>
<organism evidence="6 7">
    <name type="scientific">Solidesulfovibrio fructosivorans JJ]</name>
    <dbReference type="NCBI Taxonomy" id="596151"/>
    <lineage>
        <taxon>Bacteria</taxon>
        <taxon>Pseudomonadati</taxon>
        <taxon>Thermodesulfobacteriota</taxon>
        <taxon>Desulfovibrionia</taxon>
        <taxon>Desulfovibrionales</taxon>
        <taxon>Desulfovibrionaceae</taxon>
        <taxon>Solidesulfovibrio</taxon>
    </lineage>
</organism>
<evidence type="ECO:0000313" key="7">
    <source>
        <dbReference type="Proteomes" id="UP000006250"/>
    </source>
</evidence>
<proteinExistence type="predicted"/>
<dbReference type="InterPro" id="IPR050498">
    <property type="entry name" value="Ycf3"/>
</dbReference>
<dbReference type="OrthoDB" id="6193797at2"/>
<feature type="repeat" description="TPR" evidence="3">
    <location>
        <begin position="1017"/>
        <end position="1050"/>
    </location>
</feature>
<dbReference type="PROSITE" id="PS50293">
    <property type="entry name" value="TPR_REGION"/>
    <property type="match status" value="1"/>
</dbReference>
<dbReference type="InterPro" id="IPR019734">
    <property type="entry name" value="TPR_rpt"/>
</dbReference>
<dbReference type="SUPFAM" id="SSF48452">
    <property type="entry name" value="TPR-like"/>
    <property type="match status" value="2"/>
</dbReference>
<dbReference type="SMART" id="SM00028">
    <property type="entry name" value="TPR"/>
    <property type="match status" value="7"/>
</dbReference>